<dbReference type="EMBL" id="QGDH01000021">
    <property type="protein sequence ID" value="RAR14509.1"/>
    <property type="molecule type" value="Genomic_DNA"/>
</dbReference>
<evidence type="ECO:0000313" key="4">
    <source>
        <dbReference type="Proteomes" id="UP000249619"/>
    </source>
</evidence>
<evidence type="ECO:0000256" key="2">
    <source>
        <dbReference type="SAM" id="Phobius"/>
    </source>
</evidence>
<dbReference type="InterPro" id="IPR021848">
    <property type="entry name" value="HODM_asu-like"/>
</dbReference>
<keyword evidence="2" id="KW-0812">Transmembrane</keyword>
<keyword evidence="2" id="KW-0472">Membrane</keyword>
<feature type="region of interest" description="Disordered" evidence="1">
    <location>
        <begin position="63"/>
        <end position="82"/>
    </location>
</feature>
<name>A0A364NB11_STELY</name>
<feature type="compositionally biased region" description="Basic and acidic residues" evidence="1">
    <location>
        <begin position="63"/>
        <end position="80"/>
    </location>
</feature>
<dbReference type="Pfam" id="PF11927">
    <property type="entry name" value="HODM_asu-like"/>
    <property type="match status" value="2"/>
</dbReference>
<reference evidence="4" key="1">
    <citation type="submission" date="2018-05" db="EMBL/GenBank/DDBJ databases">
        <title>Draft genome sequence of Stemphylium lycopersici strain CIDEFI 213.</title>
        <authorList>
            <person name="Medina R."/>
            <person name="Franco M.E.E."/>
            <person name="Lucentini C.G."/>
            <person name="Saparrat M.C.N."/>
            <person name="Balatti P.A."/>
        </authorList>
    </citation>
    <scope>NUCLEOTIDE SEQUENCE [LARGE SCALE GENOMIC DNA]</scope>
    <source>
        <strain evidence="4">CIDEFI 213</strain>
    </source>
</reference>
<organism evidence="3 4">
    <name type="scientific">Stemphylium lycopersici</name>
    <name type="common">Tomato gray leaf spot disease fungus</name>
    <name type="synonym">Thyrospora lycopersici</name>
    <dbReference type="NCBI Taxonomy" id="183478"/>
    <lineage>
        <taxon>Eukaryota</taxon>
        <taxon>Fungi</taxon>
        <taxon>Dikarya</taxon>
        <taxon>Ascomycota</taxon>
        <taxon>Pezizomycotina</taxon>
        <taxon>Dothideomycetes</taxon>
        <taxon>Pleosporomycetidae</taxon>
        <taxon>Pleosporales</taxon>
        <taxon>Pleosporineae</taxon>
        <taxon>Pleosporaceae</taxon>
        <taxon>Stemphylium</taxon>
    </lineage>
</organism>
<feature type="transmembrane region" description="Helical" evidence="2">
    <location>
        <begin position="12"/>
        <end position="40"/>
    </location>
</feature>
<comment type="caution">
    <text evidence="3">The sequence shown here is derived from an EMBL/GenBank/DDBJ whole genome shotgun (WGS) entry which is preliminary data.</text>
</comment>
<dbReference type="Proteomes" id="UP000249619">
    <property type="component" value="Unassembled WGS sequence"/>
</dbReference>
<keyword evidence="2" id="KW-1133">Transmembrane helix</keyword>
<accession>A0A364NB11</accession>
<evidence type="ECO:0000313" key="3">
    <source>
        <dbReference type="EMBL" id="RAR14509.1"/>
    </source>
</evidence>
<keyword evidence="4" id="KW-1185">Reference proteome</keyword>
<gene>
    <name evidence="3" type="ORF">DDE83_002081</name>
</gene>
<proteinExistence type="predicted"/>
<protein>
    <submittedName>
        <fullName evidence="3">Uncharacterized protein</fullName>
    </submittedName>
</protein>
<dbReference type="STRING" id="183478.A0A364NB11"/>
<evidence type="ECO:0000256" key="1">
    <source>
        <dbReference type="SAM" id="MobiDB-lite"/>
    </source>
</evidence>
<sequence length="504" mass="57373">MATSPTRGTDLLPLYIIIILITGIWCYCFFLGTAAVRLWFYKGALGPEPQKFIVIRNEIDDDARGADQDDQSRPSDDGVRNRRRITFAGSEPPLGEQIAQGTALDPLSFLSTAPTVINIQDIGEGSFEFRDARIKAVIEEERRISRMPAFESDDCGDGELFPSISIATHPIEEAPKRSSSDTDANKLGLEILQRRDWLSIDRNYISYLQYHKMRATILRDQKQDCVYMHPHADAEAACQELLQEVAVFLVENYPQTFSIQKKHLKRHIRNEVTAEVFSLEKPFGIQPLEMCARLVTEDFCILRRDHFTRMWYLIAGAVLFPTGWTMPNHANKSLQEILTKYPDLPPLWLALPSILDLPTLNNPPSYTPSATPFTQTPLLARKEIFIQTSPQSHSLASLFHKPRPMDLFAGNIHNLAPPDLLVRREMQMLHQLPRCGAVVLTLRKRTERLVDVLADRDQREAFMRDVEGWGREEARIKGRDLWIGGVKRWIAGKPAFRDDVTIGS</sequence>
<dbReference type="AlphaFoldDB" id="A0A364NB11"/>